<reference evidence="3" key="2">
    <citation type="submission" date="2023-04" db="EMBL/GenBank/DDBJ databases">
        <title>Four porcine-derived lactic acid bacteria strains analyses and their evaluation as potential probiotics based on genomics.</title>
        <authorList>
            <person name="Niu D."/>
        </authorList>
    </citation>
    <scope>NUCLEOTIDE SEQUENCE</scope>
    <source>
        <strain evidence="3">ZSA5</strain>
    </source>
</reference>
<protein>
    <submittedName>
        <fullName evidence="2">Uncharacterized protein</fullName>
    </submittedName>
</protein>
<dbReference type="RefSeq" id="WP_170102506.1">
    <property type="nucleotide sequence ID" value="NZ_CP007646.1"/>
</dbReference>
<accession>A0A089RT96</accession>
<keyword evidence="1" id="KW-1133">Transmembrane helix</keyword>
<dbReference type="EMBL" id="CP123971">
    <property type="protein sequence ID" value="WII28629.1"/>
    <property type="molecule type" value="Genomic_DNA"/>
</dbReference>
<dbReference type="EMBL" id="CP007646">
    <property type="protein sequence ID" value="AIR09832.1"/>
    <property type="molecule type" value="Genomic_DNA"/>
</dbReference>
<dbReference type="AlphaFoldDB" id="A0A089RT96"/>
<dbReference type="Proteomes" id="UP001231316">
    <property type="component" value="Chromosome"/>
</dbReference>
<keyword evidence="1" id="KW-0812">Transmembrane</keyword>
<name>A0A089RT96_9LACO</name>
<keyword evidence="1" id="KW-0472">Membrane</keyword>
<evidence type="ECO:0000256" key="1">
    <source>
        <dbReference type="SAM" id="Phobius"/>
    </source>
</evidence>
<gene>
    <name evidence="2" type="ORF">LSJ_0062</name>
    <name evidence="3" type="ORF">QFE45_00305</name>
</gene>
<evidence type="ECO:0000313" key="3">
    <source>
        <dbReference type="EMBL" id="WII28629.1"/>
    </source>
</evidence>
<organism evidence="2 4">
    <name type="scientific">Ligilactobacillus salivarius</name>
    <dbReference type="NCBI Taxonomy" id="1624"/>
    <lineage>
        <taxon>Bacteria</taxon>
        <taxon>Bacillati</taxon>
        <taxon>Bacillota</taxon>
        <taxon>Bacilli</taxon>
        <taxon>Lactobacillales</taxon>
        <taxon>Lactobacillaceae</taxon>
        <taxon>Ligilactobacillus</taxon>
    </lineage>
</organism>
<feature type="transmembrane region" description="Helical" evidence="1">
    <location>
        <begin position="36"/>
        <end position="53"/>
    </location>
</feature>
<sequence>MSNKKKDLLEENINKRLDEARYEPVKKRKKSHLREWMMFIIFSLMLLGMLLRYI</sequence>
<dbReference type="KEGG" id="lsj:LSJ_0062"/>
<proteinExistence type="predicted"/>
<evidence type="ECO:0000313" key="2">
    <source>
        <dbReference type="EMBL" id="AIR09832.1"/>
    </source>
</evidence>
<dbReference type="Proteomes" id="UP000029488">
    <property type="component" value="Chromosome"/>
</dbReference>
<evidence type="ECO:0000313" key="4">
    <source>
        <dbReference type="Proteomes" id="UP000029488"/>
    </source>
</evidence>
<reference evidence="2 4" key="1">
    <citation type="journal article" date="2014" name="BMC Genomics">
        <title>Unusual genome complexity in Lactobacillus salivarius JCM1046.</title>
        <authorList>
            <person name="Raftis E.J."/>
            <person name="Forde B.M."/>
            <person name="Claesson M.J."/>
            <person name="O'Toole P.W."/>
        </authorList>
    </citation>
    <scope>NUCLEOTIDE SEQUENCE [LARGE SCALE GENOMIC DNA]</scope>
    <source>
        <strain evidence="2 4">JCM1046</strain>
    </source>
</reference>